<dbReference type="Pfam" id="PF04525">
    <property type="entry name" value="LOR"/>
    <property type="match status" value="1"/>
</dbReference>
<gene>
    <name evidence="1" type="ORF">H7344_16810</name>
</gene>
<evidence type="ECO:0000313" key="1">
    <source>
        <dbReference type="EMBL" id="MBC2961958.1"/>
    </source>
</evidence>
<name>A0ABR6UCU2_9ACTN</name>
<dbReference type="InterPro" id="IPR007612">
    <property type="entry name" value="LOR"/>
</dbReference>
<sequence>MTAQMYLPTFYVKQKLAMTTNRYELYAANPDGSFGQLYGLAEQKRLAFKEQVTFFSDASKSRAVFAFKARRKLDLNAGYDITDETGQQIGFFRKDFGASLMRSTFHVEGPGYAGTGQERSQAVALVRRFTDIPFLPIHFDFVGSDGQPLLSVERQASMRDKYTVNVPDQRVDFRVAAAIAVGLDALMQR</sequence>
<accession>A0ABR6UCU2</accession>
<proteinExistence type="predicted"/>
<organism evidence="1 2">
    <name type="scientific">Nocardioides deserti</name>
    <dbReference type="NCBI Taxonomy" id="1588644"/>
    <lineage>
        <taxon>Bacteria</taxon>
        <taxon>Bacillati</taxon>
        <taxon>Actinomycetota</taxon>
        <taxon>Actinomycetes</taxon>
        <taxon>Propionibacteriales</taxon>
        <taxon>Nocardioidaceae</taxon>
        <taxon>Nocardioides</taxon>
    </lineage>
</organism>
<evidence type="ECO:0008006" key="3">
    <source>
        <dbReference type="Google" id="ProtNLM"/>
    </source>
</evidence>
<keyword evidence="2" id="KW-1185">Reference proteome</keyword>
<evidence type="ECO:0000313" key="2">
    <source>
        <dbReference type="Proteomes" id="UP000604001"/>
    </source>
</evidence>
<protein>
    <recommendedName>
        <fullName evidence="3">Scramblase</fullName>
    </recommendedName>
</protein>
<dbReference type="Proteomes" id="UP000604001">
    <property type="component" value="Unassembled WGS sequence"/>
</dbReference>
<comment type="caution">
    <text evidence="1">The sequence shown here is derived from an EMBL/GenBank/DDBJ whole genome shotgun (WGS) entry which is preliminary data.</text>
</comment>
<reference evidence="1 2" key="1">
    <citation type="submission" date="2020-08" db="EMBL/GenBank/DDBJ databases">
        <title>novel species in genus Nocardioides.</title>
        <authorList>
            <person name="Zhang G."/>
        </authorList>
    </citation>
    <scope>NUCLEOTIDE SEQUENCE [LARGE SCALE GENOMIC DNA]</scope>
    <source>
        <strain evidence="1 2">SC8A-24</strain>
    </source>
</reference>
<dbReference type="RefSeq" id="WP_166189456.1">
    <property type="nucleotide sequence ID" value="NZ_BMMR01000001.1"/>
</dbReference>
<dbReference type="EMBL" id="JACMYC010000014">
    <property type="protein sequence ID" value="MBC2961958.1"/>
    <property type="molecule type" value="Genomic_DNA"/>
</dbReference>